<protein>
    <submittedName>
        <fullName evidence="2">DUF2066 domain-containing protein</fullName>
    </submittedName>
</protein>
<reference evidence="2 3" key="1">
    <citation type="submission" date="2021-03" db="EMBL/GenBank/DDBJ databases">
        <title>Oceanisphaera sp. nov., isolated from the intestine.</title>
        <authorList>
            <person name="Zhao L.-H."/>
            <person name="Shi L.-F."/>
        </authorList>
    </citation>
    <scope>NUCLEOTIDE SEQUENCE [LARGE SCALE GENOMIC DNA]</scope>
    <source>
        <strain evidence="2 3">DM8</strain>
    </source>
</reference>
<organism evidence="2 3">
    <name type="scientific">Oceanisphaera pacifica</name>
    <dbReference type="NCBI Taxonomy" id="2818389"/>
    <lineage>
        <taxon>Bacteria</taxon>
        <taxon>Pseudomonadati</taxon>
        <taxon>Pseudomonadota</taxon>
        <taxon>Gammaproteobacteria</taxon>
        <taxon>Aeromonadales</taxon>
        <taxon>Aeromonadaceae</taxon>
        <taxon>Oceanisphaera</taxon>
    </lineage>
</organism>
<dbReference type="InterPro" id="IPR018642">
    <property type="entry name" value="DUF2066"/>
</dbReference>
<name>A0ABS3NDE6_9GAMM</name>
<evidence type="ECO:0000313" key="2">
    <source>
        <dbReference type="EMBL" id="MBO1518560.1"/>
    </source>
</evidence>
<dbReference type="EMBL" id="JAGDFX010000002">
    <property type="protein sequence ID" value="MBO1518560.1"/>
    <property type="molecule type" value="Genomic_DNA"/>
</dbReference>
<keyword evidence="3" id="KW-1185">Reference proteome</keyword>
<dbReference type="RefSeq" id="WP_208004133.1">
    <property type="nucleotide sequence ID" value="NZ_JAGDFX010000002.1"/>
</dbReference>
<feature type="chain" id="PRO_5045048799" evidence="1">
    <location>
        <begin position="20"/>
        <end position="328"/>
    </location>
</feature>
<keyword evidence="1" id="KW-0732">Signal</keyword>
<proteinExistence type="predicted"/>
<feature type="signal peptide" evidence="1">
    <location>
        <begin position="1"/>
        <end position="19"/>
    </location>
</feature>
<gene>
    <name evidence="2" type="ORF">J3U76_02720</name>
</gene>
<sequence>MVKKLLWAAVWLFSTHALAQSVFEVSLNPAPYSREQAREQALDIVLTRLGGEQVKGSWAREESHSDITRFLDSESSSMGYQAHFNGQELQALFNSAGLPFATAPKPRLLVWWRDNGQVYNEASSRIQASAAQYQQPLLWPLWDLDEQITLNGDSSFEPRLLRQASQRYDADYWLVIEQTATSSRRWQLFSAKKKSPLLTGTLTAPSHNDAMAQLLAKVNDYWVRQAKPAPIVIAKNEAPKQPLTLTEDAPGELTILVSGLREFSDSVLLERKLSELNGVAAVFVMESAGSQGRYRLSVPGSRGAVLQALSALSELNAQGERTFSWSGS</sequence>
<evidence type="ECO:0000256" key="1">
    <source>
        <dbReference type="SAM" id="SignalP"/>
    </source>
</evidence>
<evidence type="ECO:0000313" key="3">
    <source>
        <dbReference type="Proteomes" id="UP000664882"/>
    </source>
</evidence>
<comment type="caution">
    <text evidence="2">The sequence shown here is derived from an EMBL/GenBank/DDBJ whole genome shotgun (WGS) entry which is preliminary data.</text>
</comment>
<dbReference type="Proteomes" id="UP000664882">
    <property type="component" value="Unassembled WGS sequence"/>
</dbReference>
<dbReference type="Pfam" id="PF09839">
    <property type="entry name" value="DUF2066"/>
    <property type="match status" value="1"/>
</dbReference>
<accession>A0ABS3NDE6</accession>